<dbReference type="PANTHER" id="PTHR30595">
    <property type="entry name" value="GLPR-RELATED TRANSCRIPTIONAL REPRESSOR"/>
    <property type="match status" value="1"/>
</dbReference>
<dbReference type="AlphaFoldDB" id="A0A943GQW5"/>
<organism evidence="1 2">
    <name type="scientific">Collinsella intestinalis</name>
    <dbReference type="NCBI Taxonomy" id="147207"/>
    <lineage>
        <taxon>Bacteria</taxon>
        <taxon>Bacillati</taxon>
        <taxon>Actinomycetota</taxon>
        <taxon>Coriobacteriia</taxon>
        <taxon>Coriobacteriales</taxon>
        <taxon>Coriobacteriaceae</taxon>
        <taxon>Collinsella</taxon>
    </lineage>
</organism>
<protein>
    <submittedName>
        <fullName evidence="1">Uncharacterized protein</fullName>
    </submittedName>
</protein>
<name>A0A943GQW5_9ACTN</name>
<dbReference type="PANTHER" id="PTHR30595:SF6">
    <property type="entry name" value="SCHLAFEN ALBA-2 DOMAIN-CONTAINING PROTEIN"/>
    <property type="match status" value="1"/>
</dbReference>
<proteinExistence type="predicted"/>
<dbReference type="EMBL" id="JAGZJA010000018">
    <property type="protein sequence ID" value="MBS5147642.1"/>
    <property type="molecule type" value="Genomic_DNA"/>
</dbReference>
<gene>
    <name evidence="1" type="ORF">KHY67_08155</name>
</gene>
<evidence type="ECO:0000313" key="1">
    <source>
        <dbReference type="EMBL" id="MBS5147642.1"/>
    </source>
</evidence>
<dbReference type="Proteomes" id="UP000738879">
    <property type="component" value="Unassembled WGS sequence"/>
</dbReference>
<comment type="caution">
    <text evidence="1">The sequence shown here is derived from an EMBL/GenBank/DDBJ whole genome shotgun (WGS) entry which is preliminary data.</text>
</comment>
<reference evidence="1" key="1">
    <citation type="submission" date="2021-02" db="EMBL/GenBank/DDBJ databases">
        <title>Infant gut strain persistence is associated with maternal origin, phylogeny, and functional potential including surface adhesion and iron acquisition.</title>
        <authorList>
            <person name="Lou Y.C."/>
        </authorList>
    </citation>
    <scope>NUCLEOTIDE SEQUENCE</scope>
    <source>
        <strain evidence="1">L3_128_245G1_dasL3_128_245G1_concoct_49</strain>
    </source>
</reference>
<evidence type="ECO:0000313" key="2">
    <source>
        <dbReference type="Proteomes" id="UP000738879"/>
    </source>
</evidence>
<accession>A0A943GQW5</accession>
<sequence length="200" mass="22343">MIAEGLVKKARGMVAGSYKRVDDKDIKLSPTELYEIQNILRPSNDDRNIVPEATIDNLDVDVINQIIATAHVRNSKAVRGDADRAEILRRLNITDSNGDVRMAGLLVAGDYPQMFFPKLVVDVASYPDTSKSAPGKPRFLDRKICEGPLTQSWMEPAGTTSRRSPVRCCAGRLPTRWSTASTMRRSRVRRFPLRFTPIVS</sequence>